<dbReference type="CDD" id="cd03380">
    <property type="entry name" value="PAP2_like_1"/>
    <property type="match status" value="1"/>
</dbReference>
<evidence type="ECO:0000259" key="1">
    <source>
        <dbReference type="Pfam" id="PF01569"/>
    </source>
</evidence>
<dbReference type="RefSeq" id="WP_394479070.1">
    <property type="nucleotide sequence ID" value="NZ_JBIGHV010000004.1"/>
</dbReference>
<evidence type="ECO:0000313" key="2">
    <source>
        <dbReference type="EMBL" id="MFG6430654.1"/>
    </source>
</evidence>
<dbReference type="EMBL" id="JBIGHV010000004">
    <property type="protein sequence ID" value="MFG6430654.1"/>
    <property type="molecule type" value="Genomic_DNA"/>
</dbReference>
<dbReference type="Proteomes" id="UP001606210">
    <property type="component" value="Unassembled WGS sequence"/>
</dbReference>
<dbReference type="InterPro" id="IPR036938">
    <property type="entry name" value="PAP2/HPO_sf"/>
</dbReference>
<proteinExistence type="predicted"/>
<keyword evidence="3" id="KW-1185">Reference proteome</keyword>
<sequence length="232" mass="25918">MKLKPFPAEDWTPVFREYIGKELKYLPPDWLDKKLIEILPPDESTLKAQCAKVIAAKGERQMRLHGILGQVEGLHLGLMALVRARRPVALDTPITFRLLNAANDELLPVLFYFKTEFNAARPSAYIKDLNPMFARPDPNYPGHPTYPSGHAAQSRLFALVLGAMFSKLGADLITLANDVAYNREVAGVHFEADSEAGQDLAAKVFKLLMSNPKFACMVSLAQAEWPENKDLR</sequence>
<gene>
    <name evidence="2" type="ORF">ACG00Y_12070</name>
</gene>
<evidence type="ECO:0000313" key="3">
    <source>
        <dbReference type="Proteomes" id="UP001606210"/>
    </source>
</evidence>
<protein>
    <submittedName>
        <fullName evidence="2">Phosphatase PAP2 family protein</fullName>
    </submittedName>
</protein>
<organism evidence="2 3">
    <name type="scientific">Pelomonas parva</name>
    <dbReference type="NCBI Taxonomy" id="3299032"/>
    <lineage>
        <taxon>Bacteria</taxon>
        <taxon>Pseudomonadati</taxon>
        <taxon>Pseudomonadota</taxon>
        <taxon>Betaproteobacteria</taxon>
        <taxon>Burkholderiales</taxon>
        <taxon>Sphaerotilaceae</taxon>
        <taxon>Roseateles</taxon>
    </lineage>
</organism>
<dbReference type="InterPro" id="IPR000326">
    <property type="entry name" value="PAP2/HPO"/>
</dbReference>
<name>A0ABW7F1Z6_9BURK</name>
<dbReference type="Pfam" id="PF01569">
    <property type="entry name" value="PAP2"/>
    <property type="match status" value="1"/>
</dbReference>
<dbReference type="Gene3D" id="1.20.144.10">
    <property type="entry name" value="Phosphatidic acid phosphatase type 2/haloperoxidase"/>
    <property type="match status" value="1"/>
</dbReference>
<feature type="domain" description="Phosphatidic acid phosphatase type 2/haloperoxidase" evidence="1">
    <location>
        <begin position="113"/>
        <end position="209"/>
    </location>
</feature>
<accession>A0ABW7F1Z6</accession>
<reference evidence="2 3" key="1">
    <citation type="submission" date="2024-08" db="EMBL/GenBank/DDBJ databases">
        <authorList>
            <person name="Lu H."/>
        </authorList>
    </citation>
    <scope>NUCLEOTIDE SEQUENCE [LARGE SCALE GENOMIC DNA]</scope>
    <source>
        <strain evidence="2 3">LYH14W</strain>
    </source>
</reference>
<dbReference type="SUPFAM" id="SSF48317">
    <property type="entry name" value="Acid phosphatase/Vanadium-dependent haloperoxidase"/>
    <property type="match status" value="1"/>
</dbReference>
<comment type="caution">
    <text evidence="2">The sequence shown here is derived from an EMBL/GenBank/DDBJ whole genome shotgun (WGS) entry which is preliminary data.</text>
</comment>